<reference evidence="9" key="1">
    <citation type="journal article" date="2013" name="Antimicrob. Agents Chemother.">
        <title>Analysis of Staphylococcal Cassette Chromosome mec in BD GeneOhm MRSA Assay-Negative Strains.</title>
        <authorList>
            <person name="Zhang M."/>
            <person name="Ito T."/>
            <person name="Li S."/>
            <person name="Misawa S."/>
            <person name="Kondo S."/>
            <person name="Miida T."/>
            <person name="Ohsaka A."/>
            <person name="Hiramatsu K."/>
        </authorList>
    </citation>
    <scope>NUCLEOTIDE SEQUENCE</scope>
    <source>
        <strain evidence="9">JCSC4610</strain>
    </source>
</reference>
<dbReference type="SUPFAM" id="SSF55804">
    <property type="entry name" value="Phoshotransferase/anion transport protein"/>
    <property type="match status" value="1"/>
</dbReference>
<accession>V5YQQ0</accession>
<dbReference type="PROSITE" id="PS51372">
    <property type="entry name" value="PRD_2"/>
    <property type="match status" value="1"/>
</dbReference>
<dbReference type="Gene3D" id="3.40.930.10">
    <property type="entry name" value="Mannitol-specific EII, Chain A"/>
    <property type="match status" value="1"/>
</dbReference>
<evidence type="ECO:0000259" key="8">
    <source>
        <dbReference type="PROSITE" id="PS51372"/>
    </source>
</evidence>
<evidence type="ECO:0000256" key="2">
    <source>
        <dbReference type="ARBA" id="ARBA00022737"/>
    </source>
</evidence>
<evidence type="ECO:0000256" key="5">
    <source>
        <dbReference type="ARBA" id="ARBA00023163"/>
    </source>
</evidence>
<name>V5YQQ0_STAAU</name>
<dbReference type="InterPro" id="IPR036388">
    <property type="entry name" value="WH-like_DNA-bd_sf"/>
</dbReference>
<dbReference type="InterPro" id="IPR002178">
    <property type="entry name" value="PTS_EIIA_type-2_dom"/>
</dbReference>
<dbReference type="SUPFAM" id="SSF63520">
    <property type="entry name" value="PTS-regulatory domain, PRD"/>
    <property type="match status" value="1"/>
</dbReference>
<dbReference type="Pfam" id="PF05043">
    <property type="entry name" value="Mga"/>
    <property type="match status" value="1"/>
</dbReference>
<evidence type="ECO:0000313" key="9">
    <source>
        <dbReference type="EMBL" id="BAO19599.1"/>
    </source>
</evidence>
<keyword evidence="3" id="KW-0805">Transcription regulation</keyword>
<dbReference type="AlphaFoldDB" id="V5YQQ0"/>
<organism evidence="9">
    <name type="scientific">Staphylococcus aureus</name>
    <dbReference type="NCBI Taxonomy" id="1280"/>
    <lineage>
        <taxon>Bacteria</taxon>
        <taxon>Bacillati</taxon>
        <taxon>Bacillota</taxon>
        <taxon>Bacilli</taxon>
        <taxon>Bacillales</taxon>
        <taxon>Staphylococcaceae</taxon>
        <taxon>Staphylococcus</taxon>
    </lineage>
</organism>
<comment type="subunit">
    <text evidence="1">Homodimer or homotrimer. Seems to be a monomer when not phosphorylated.</text>
</comment>
<protein>
    <submittedName>
        <fullName evidence="9">Uncharacterized protein</fullName>
    </submittedName>
</protein>
<dbReference type="Gene3D" id="3.40.50.2300">
    <property type="match status" value="1"/>
</dbReference>
<dbReference type="PANTHER" id="PTHR30185">
    <property type="entry name" value="CRYPTIC BETA-GLUCOSIDE BGL OPERON ANTITERMINATOR"/>
    <property type="match status" value="1"/>
</dbReference>
<dbReference type="InterPro" id="IPR036634">
    <property type="entry name" value="PRD_sf"/>
</dbReference>
<evidence type="ECO:0000256" key="3">
    <source>
        <dbReference type="ARBA" id="ARBA00023015"/>
    </source>
</evidence>
<evidence type="ECO:0000256" key="4">
    <source>
        <dbReference type="ARBA" id="ARBA00023159"/>
    </source>
</evidence>
<keyword evidence="6" id="KW-0175">Coiled coil</keyword>
<dbReference type="PROSITE" id="PS51094">
    <property type="entry name" value="PTS_EIIA_TYPE_2"/>
    <property type="match status" value="1"/>
</dbReference>
<dbReference type="PANTHER" id="PTHR30185:SF18">
    <property type="entry name" value="TRANSCRIPTIONAL REGULATOR MTLR"/>
    <property type="match status" value="1"/>
</dbReference>
<proteinExistence type="predicted"/>
<dbReference type="Pfam" id="PF00874">
    <property type="entry name" value="PRD"/>
    <property type="match status" value="1"/>
</dbReference>
<dbReference type="Gene3D" id="1.10.10.10">
    <property type="entry name" value="Winged helix-like DNA-binding domain superfamily/Winged helix DNA-binding domain"/>
    <property type="match status" value="1"/>
</dbReference>
<dbReference type="InterPro" id="IPR050661">
    <property type="entry name" value="BglG_antiterminators"/>
</dbReference>
<dbReference type="EMBL" id="AB773816">
    <property type="protein sequence ID" value="BAO19599.1"/>
    <property type="molecule type" value="Genomic_DNA"/>
</dbReference>
<evidence type="ECO:0000256" key="6">
    <source>
        <dbReference type="SAM" id="Coils"/>
    </source>
</evidence>
<dbReference type="InterPro" id="IPR016152">
    <property type="entry name" value="PTrfase/Anion_transptr"/>
</dbReference>
<keyword evidence="5" id="KW-0804">Transcription</keyword>
<evidence type="ECO:0000259" key="7">
    <source>
        <dbReference type="PROSITE" id="PS51094"/>
    </source>
</evidence>
<evidence type="ECO:0000256" key="1">
    <source>
        <dbReference type="ARBA" id="ARBA00011798"/>
    </source>
</evidence>
<dbReference type="Gene3D" id="1.10.1790.10">
    <property type="entry name" value="PRD domain"/>
    <property type="match status" value="1"/>
</dbReference>
<keyword evidence="2" id="KW-0677">Repeat</keyword>
<sequence length="650" mass="76338">MEQLLIFQVVNQEDSHIQKVRNIMRLNEKHIRLLKLLLNDSISLDRLSFEINISKKSIVTYIGHLNNYFNNEMEIYKKGNQFNLLIKNEDHFFKKLKDLEEELNNKLNKDNSLINNVLSVLLDNHPVLIDDLAERFYVSKDVIHNIINEIRKTSRTYDVKIIGKPNVGLYLSGEEYNIRKLVIDHFPGSVKNISLNEKLLNEFLYLSKELKLDNNTYESLKTALKVTIKRIKSNCFMSSKSLNYSYIYESLEYKSLKFTTDYLKNINSHINSKEEILILVTQLIGRRATFLDEIISSNDEKIINQIITQTIKDVKKYFNIQIDKSLFSKDIRLHIKHLINRLIFNIKIKTDIGLDISSQFPFAFELSKVLGSNISKVANIEVSKDELNYLTIYFSVYLERLEQNLNDIKTIILITQEGLSVKKLLINNISNIFGNTININTIDRYEDLNNIENDYDLIISTIINRNSTDKVIYIDNPFDRNLLKSKIEQFLIYKEYLIKNNFRKPIILDFVTESDFYIFNDNLYYQQYIDYLADELIKENKVTSHFKYKLNKREKKSNTVTGHLGFPHTGYNGDDICIKIAFLNTQCLDYKDLKIIILVATPDSMKNEYLLIKIYEEILSIASNNYLISKLQNHNNFQDFSKTLIEEMSE</sequence>
<dbReference type="GO" id="GO:0006355">
    <property type="term" value="P:regulation of DNA-templated transcription"/>
    <property type="evidence" value="ECO:0007669"/>
    <property type="project" value="InterPro"/>
</dbReference>
<feature type="coiled-coil region" evidence="6">
    <location>
        <begin position="89"/>
        <end position="116"/>
    </location>
</feature>
<feature type="domain" description="PTS EIIA type-2" evidence="7">
    <location>
        <begin position="509"/>
        <end position="648"/>
    </location>
</feature>
<keyword evidence="4" id="KW-0010">Activator</keyword>
<dbReference type="InterPro" id="IPR007737">
    <property type="entry name" value="Mga_HTH"/>
</dbReference>
<feature type="domain" description="PRD" evidence="8">
    <location>
        <begin position="298"/>
        <end position="404"/>
    </location>
</feature>
<dbReference type="InterPro" id="IPR011608">
    <property type="entry name" value="PRD"/>
</dbReference>